<keyword evidence="2" id="KW-1185">Reference proteome</keyword>
<gene>
    <name evidence="1" type="ORF">HGA15_30440</name>
</gene>
<evidence type="ECO:0000313" key="2">
    <source>
        <dbReference type="Proteomes" id="UP000570678"/>
    </source>
</evidence>
<reference evidence="1 2" key="1">
    <citation type="submission" date="2020-04" db="EMBL/GenBank/DDBJ databases">
        <title>MicrobeNet Type strains.</title>
        <authorList>
            <person name="Nicholson A.C."/>
        </authorList>
    </citation>
    <scope>NUCLEOTIDE SEQUENCE [LARGE SCALE GENOMIC DNA]</scope>
    <source>
        <strain evidence="1 2">JCM 3332</strain>
    </source>
</reference>
<dbReference type="EMBL" id="JAAXOT010000022">
    <property type="protein sequence ID" value="NKY60379.1"/>
    <property type="molecule type" value="Genomic_DNA"/>
</dbReference>
<sequence length="51" mass="5753">MNPYFEPAANTRQHAALLYDQYEAYVQAGFDEEQAMDLVKTMLVTALGQAQ</sequence>
<dbReference type="Proteomes" id="UP000570678">
    <property type="component" value="Unassembled WGS sequence"/>
</dbReference>
<accession>A0A846YTS7</accession>
<comment type="caution">
    <text evidence="1">The sequence shown here is derived from an EMBL/GenBank/DDBJ whole genome shotgun (WGS) entry which is preliminary data.</text>
</comment>
<name>A0A846YTS7_9NOCA</name>
<proteinExistence type="predicted"/>
<dbReference type="RefSeq" id="WP_157117190.1">
    <property type="nucleotide sequence ID" value="NZ_JAAXOT010000022.1"/>
</dbReference>
<dbReference type="AlphaFoldDB" id="A0A846YTS7"/>
<evidence type="ECO:0000313" key="1">
    <source>
        <dbReference type="EMBL" id="NKY60379.1"/>
    </source>
</evidence>
<protein>
    <submittedName>
        <fullName evidence="1">Uncharacterized protein</fullName>
    </submittedName>
</protein>
<organism evidence="1 2">
    <name type="scientific">Nocardia flavorosea</name>
    <dbReference type="NCBI Taxonomy" id="53429"/>
    <lineage>
        <taxon>Bacteria</taxon>
        <taxon>Bacillati</taxon>
        <taxon>Actinomycetota</taxon>
        <taxon>Actinomycetes</taxon>
        <taxon>Mycobacteriales</taxon>
        <taxon>Nocardiaceae</taxon>
        <taxon>Nocardia</taxon>
    </lineage>
</organism>